<feature type="region of interest" description="Disordered" evidence="2">
    <location>
        <begin position="129"/>
        <end position="164"/>
    </location>
</feature>
<keyword evidence="5" id="KW-1185">Reference proteome</keyword>
<comment type="caution">
    <text evidence="4">The sequence shown here is derived from an EMBL/GenBank/DDBJ whole genome shotgun (WGS) entry which is preliminary data.</text>
</comment>
<dbReference type="GO" id="GO:0030001">
    <property type="term" value="P:metal ion transport"/>
    <property type="evidence" value="ECO:0007669"/>
    <property type="project" value="InterPro"/>
</dbReference>
<proteinExistence type="predicted"/>
<reference evidence="4 5" key="1">
    <citation type="submission" date="2018-06" db="EMBL/GenBank/DDBJ databases">
        <title>Genomic Encyclopedia of Type Strains, Phase III (KMG-III): the genomes of soil and plant-associated and newly described type strains.</title>
        <authorList>
            <person name="Whitman W."/>
        </authorList>
    </citation>
    <scope>NUCLEOTIDE SEQUENCE [LARGE SCALE GENOMIC DNA]</scope>
    <source>
        <strain evidence="4 5">CGMCC 1.8979</strain>
    </source>
</reference>
<dbReference type="CDD" id="cd01017">
    <property type="entry name" value="AdcA"/>
    <property type="match status" value="1"/>
</dbReference>
<feature type="coiled-coil region" evidence="1">
    <location>
        <begin position="190"/>
        <end position="217"/>
    </location>
</feature>
<name>A0A327YL85_9BACL</name>
<dbReference type="Gene3D" id="3.40.50.1980">
    <property type="entry name" value="Nitrogenase molybdenum iron protein domain"/>
    <property type="match status" value="2"/>
</dbReference>
<dbReference type="InterPro" id="IPR050492">
    <property type="entry name" value="Bact_metal-bind_prot9"/>
</dbReference>
<dbReference type="PANTHER" id="PTHR42953:SF8">
    <property type="entry name" value="ZINT DOMAIN-CONTAINING PROTEIN"/>
    <property type="match status" value="1"/>
</dbReference>
<evidence type="ECO:0000256" key="2">
    <source>
        <dbReference type="SAM" id="MobiDB-lite"/>
    </source>
</evidence>
<evidence type="ECO:0000256" key="1">
    <source>
        <dbReference type="SAM" id="Coils"/>
    </source>
</evidence>
<dbReference type="PROSITE" id="PS51257">
    <property type="entry name" value="PROKAR_LIPOPROTEIN"/>
    <property type="match status" value="1"/>
</dbReference>
<dbReference type="OrthoDB" id="9810636at2"/>
<organism evidence="4 5">
    <name type="scientific">Paranoxybacillus vitaminiphilus</name>
    <dbReference type="NCBI Taxonomy" id="581036"/>
    <lineage>
        <taxon>Bacteria</taxon>
        <taxon>Bacillati</taxon>
        <taxon>Bacillota</taxon>
        <taxon>Bacilli</taxon>
        <taxon>Bacillales</taxon>
        <taxon>Anoxybacillaceae</taxon>
        <taxon>Paranoxybacillus</taxon>
    </lineage>
</organism>
<dbReference type="PANTHER" id="PTHR42953">
    <property type="entry name" value="HIGH-AFFINITY ZINC UPTAKE SYSTEM PROTEIN ZNUA-RELATED"/>
    <property type="match status" value="1"/>
</dbReference>
<feature type="signal peptide" evidence="3">
    <location>
        <begin position="1"/>
        <end position="23"/>
    </location>
</feature>
<dbReference type="EMBL" id="QLMH01000003">
    <property type="protein sequence ID" value="RAK21087.1"/>
    <property type="molecule type" value="Genomic_DNA"/>
</dbReference>
<dbReference type="RefSeq" id="WP_111644360.1">
    <property type="nucleotide sequence ID" value="NZ_QLMH01000003.1"/>
</dbReference>
<sequence length="331" mass="37220">MKAKSFVLSLLLAGSAFLYGCNAQTNNDEPKKANDALMIYTTVYPLQNFASKIGGEYVNVQSVYPPGVEAHTFEPTTKMMKELADADAFIYVGEGMEGFVDQAIKTLKNEDIKLVEGAKGIELLDSTHKHHDEGEDEHDHSEDADEHEGTHEDEHHHGDKDPHVWLDPVRSITIAENIKNALVELKPEAKDTFEKNFAALKKDLEELDQQFQTVVKEAPKKEILVSHAAYGYWEERYGIEQISVAGLSPTNEPSQKELANIIKTAKQHGIQYILFEQNVTPKVAEVVKNEIGAEALRLHNLESLTDEDVQKNKDYMTIMKENLEVLKKALH</sequence>
<feature type="chain" id="PRO_5016389249" evidence="3">
    <location>
        <begin position="24"/>
        <end position="331"/>
    </location>
</feature>
<evidence type="ECO:0000256" key="3">
    <source>
        <dbReference type="SAM" id="SignalP"/>
    </source>
</evidence>
<evidence type="ECO:0000313" key="5">
    <source>
        <dbReference type="Proteomes" id="UP000248555"/>
    </source>
</evidence>
<accession>A0A327YL85</accession>
<protein>
    <submittedName>
        <fullName evidence="4">Zinc transport system substrate-binding protein</fullName>
    </submittedName>
</protein>
<dbReference type="InterPro" id="IPR006127">
    <property type="entry name" value="ZnuA-like"/>
</dbReference>
<dbReference type="SUPFAM" id="SSF53807">
    <property type="entry name" value="Helical backbone' metal receptor"/>
    <property type="match status" value="1"/>
</dbReference>
<dbReference type="Proteomes" id="UP000248555">
    <property type="component" value="Unassembled WGS sequence"/>
</dbReference>
<keyword evidence="3" id="KW-0732">Signal</keyword>
<dbReference type="Pfam" id="PF01297">
    <property type="entry name" value="ZnuA"/>
    <property type="match status" value="1"/>
</dbReference>
<dbReference type="GO" id="GO:0046872">
    <property type="term" value="F:metal ion binding"/>
    <property type="evidence" value="ECO:0007669"/>
    <property type="project" value="InterPro"/>
</dbReference>
<keyword evidence="1" id="KW-0175">Coiled coil</keyword>
<gene>
    <name evidence="4" type="ORF">B0I26_10339</name>
</gene>
<dbReference type="AlphaFoldDB" id="A0A327YL85"/>
<evidence type="ECO:0000313" key="4">
    <source>
        <dbReference type="EMBL" id="RAK21087.1"/>
    </source>
</evidence>